<organism evidence="1 2">
    <name type="scientific">Bauhinia variegata</name>
    <name type="common">Purple orchid tree</name>
    <name type="synonym">Phanera variegata</name>
    <dbReference type="NCBI Taxonomy" id="167791"/>
    <lineage>
        <taxon>Eukaryota</taxon>
        <taxon>Viridiplantae</taxon>
        <taxon>Streptophyta</taxon>
        <taxon>Embryophyta</taxon>
        <taxon>Tracheophyta</taxon>
        <taxon>Spermatophyta</taxon>
        <taxon>Magnoliopsida</taxon>
        <taxon>eudicotyledons</taxon>
        <taxon>Gunneridae</taxon>
        <taxon>Pentapetalae</taxon>
        <taxon>rosids</taxon>
        <taxon>fabids</taxon>
        <taxon>Fabales</taxon>
        <taxon>Fabaceae</taxon>
        <taxon>Cercidoideae</taxon>
        <taxon>Cercideae</taxon>
        <taxon>Bauhiniinae</taxon>
        <taxon>Bauhinia</taxon>
    </lineage>
</organism>
<sequence>MGNKLAGAGIYDDFEPSYQWHREQTQDVLHIYLRGFEREQIHVKPEKGSLVIWGERPIDPPKRQRFRKEFSLPKNFKEEEIHAQFSATGILSVIVPKKETLGRQMSSLFSRVNFNKYWLLLLVLKLIVYVVYVIMKGKLEKVAHNQTSNACRSC</sequence>
<dbReference type="Proteomes" id="UP000828941">
    <property type="component" value="Chromosome 3"/>
</dbReference>
<gene>
    <name evidence="1" type="ORF">L6164_006310</name>
</gene>
<accession>A0ACB9PUL6</accession>
<name>A0ACB9PUL6_BAUVA</name>
<proteinExistence type="predicted"/>
<keyword evidence="2" id="KW-1185">Reference proteome</keyword>
<protein>
    <submittedName>
        <fullName evidence="1">Uncharacterized protein</fullName>
    </submittedName>
</protein>
<evidence type="ECO:0000313" key="1">
    <source>
        <dbReference type="EMBL" id="KAI4352020.1"/>
    </source>
</evidence>
<comment type="caution">
    <text evidence="1">The sequence shown here is derived from an EMBL/GenBank/DDBJ whole genome shotgun (WGS) entry which is preliminary data.</text>
</comment>
<evidence type="ECO:0000313" key="2">
    <source>
        <dbReference type="Proteomes" id="UP000828941"/>
    </source>
</evidence>
<dbReference type="EMBL" id="CM039428">
    <property type="protein sequence ID" value="KAI4352020.1"/>
    <property type="molecule type" value="Genomic_DNA"/>
</dbReference>
<reference evidence="1 2" key="1">
    <citation type="journal article" date="2022" name="DNA Res.">
        <title>Chromosomal-level genome assembly of the orchid tree Bauhinia variegata (Leguminosae; Cercidoideae) supports the allotetraploid origin hypothesis of Bauhinia.</title>
        <authorList>
            <person name="Zhong Y."/>
            <person name="Chen Y."/>
            <person name="Zheng D."/>
            <person name="Pang J."/>
            <person name="Liu Y."/>
            <person name="Luo S."/>
            <person name="Meng S."/>
            <person name="Qian L."/>
            <person name="Wei D."/>
            <person name="Dai S."/>
            <person name="Zhou R."/>
        </authorList>
    </citation>
    <scope>NUCLEOTIDE SEQUENCE [LARGE SCALE GENOMIC DNA]</scope>
    <source>
        <strain evidence="1">BV-YZ2020</strain>
    </source>
</reference>